<comment type="caution">
    <text evidence="2">The sequence shown here is derived from an EMBL/GenBank/DDBJ whole genome shotgun (WGS) entry which is preliminary data.</text>
</comment>
<keyword evidence="3" id="KW-1185">Reference proteome</keyword>
<dbReference type="Proteomes" id="UP000685013">
    <property type="component" value="Chromosome 14"/>
</dbReference>
<feature type="region of interest" description="Disordered" evidence="1">
    <location>
        <begin position="1"/>
        <end position="84"/>
    </location>
</feature>
<evidence type="ECO:0000313" key="2">
    <source>
        <dbReference type="EMBL" id="KAG6581712.1"/>
    </source>
</evidence>
<organism evidence="2 3">
    <name type="scientific">Cucurbita argyrosperma subsp. sororia</name>
    <dbReference type="NCBI Taxonomy" id="37648"/>
    <lineage>
        <taxon>Eukaryota</taxon>
        <taxon>Viridiplantae</taxon>
        <taxon>Streptophyta</taxon>
        <taxon>Embryophyta</taxon>
        <taxon>Tracheophyta</taxon>
        <taxon>Spermatophyta</taxon>
        <taxon>Magnoliopsida</taxon>
        <taxon>eudicotyledons</taxon>
        <taxon>Gunneridae</taxon>
        <taxon>Pentapetalae</taxon>
        <taxon>rosids</taxon>
        <taxon>fabids</taxon>
        <taxon>Cucurbitales</taxon>
        <taxon>Cucurbitaceae</taxon>
        <taxon>Cucurbiteae</taxon>
        <taxon>Cucurbita</taxon>
    </lineage>
</organism>
<protein>
    <submittedName>
        <fullName evidence="2">N6-adenosine-methyltransferase non-catalytic subunit MTB</fullName>
    </submittedName>
</protein>
<reference evidence="2 3" key="1">
    <citation type="journal article" date="2021" name="Hortic Res">
        <title>The domestication of Cucurbita argyrosperma as revealed by the genome of its wild relative.</title>
        <authorList>
            <person name="Barrera-Redondo J."/>
            <person name="Sanchez-de la Vega G."/>
            <person name="Aguirre-Liguori J.A."/>
            <person name="Castellanos-Morales G."/>
            <person name="Gutierrez-Guerrero Y.T."/>
            <person name="Aguirre-Dugua X."/>
            <person name="Aguirre-Planter E."/>
            <person name="Tenaillon M.I."/>
            <person name="Lira-Saade R."/>
            <person name="Eguiarte L.E."/>
        </authorList>
    </citation>
    <scope>NUCLEOTIDE SEQUENCE [LARGE SCALE GENOMIC DNA]</scope>
    <source>
        <strain evidence="2">JBR-2021</strain>
    </source>
</reference>
<feature type="compositionally biased region" description="Gly residues" evidence="1">
    <location>
        <begin position="1"/>
        <end position="13"/>
    </location>
</feature>
<evidence type="ECO:0000256" key="1">
    <source>
        <dbReference type="SAM" id="MobiDB-lite"/>
    </source>
</evidence>
<name>A0AAV6MIC1_9ROSI</name>
<evidence type="ECO:0000313" key="3">
    <source>
        <dbReference type="Proteomes" id="UP000685013"/>
    </source>
</evidence>
<gene>
    <name evidence="2" type="primary">MTB</name>
    <name evidence="2" type="ORF">SDJN03_21714</name>
</gene>
<sequence>MKGNRVGRGGRGRPAGRESQQGEIPLPMIGSPFGPLGPMQPLTPGMSLGSGPLVSQGSGRGVSSSLAESRFNNSRPVGWGAQPDKKLNGFVGADWAGDVNDKRSTRGFVVKNKAPLLCQVVKQNVAATMATQECL</sequence>
<feature type="compositionally biased region" description="Polar residues" evidence="1">
    <location>
        <begin position="66"/>
        <end position="75"/>
    </location>
</feature>
<dbReference type="AlphaFoldDB" id="A0AAV6MIC1"/>
<dbReference type="EMBL" id="JAGKQH010000014">
    <property type="protein sequence ID" value="KAG6581712.1"/>
    <property type="molecule type" value="Genomic_DNA"/>
</dbReference>
<proteinExistence type="predicted"/>
<feature type="non-terminal residue" evidence="2">
    <location>
        <position position="1"/>
    </location>
</feature>
<feature type="compositionally biased region" description="Low complexity" evidence="1">
    <location>
        <begin position="54"/>
        <end position="65"/>
    </location>
</feature>
<accession>A0AAV6MIC1</accession>